<feature type="region of interest" description="Disordered" evidence="1">
    <location>
        <begin position="82"/>
        <end position="102"/>
    </location>
</feature>
<dbReference type="SUPFAM" id="SSF52047">
    <property type="entry name" value="RNI-like"/>
    <property type="match status" value="1"/>
</dbReference>
<organism evidence="3 4">
    <name type="scientific">Pholiota conissans</name>
    <dbReference type="NCBI Taxonomy" id="109636"/>
    <lineage>
        <taxon>Eukaryota</taxon>
        <taxon>Fungi</taxon>
        <taxon>Dikarya</taxon>
        <taxon>Basidiomycota</taxon>
        <taxon>Agaricomycotina</taxon>
        <taxon>Agaricomycetes</taxon>
        <taxon>Agaricomycetidae</taxon>
        <taxon>Agaricales</taxon>
        <taxon>Agaricineae</taxon>
        <taxon>Strophariaceae</taxon>
        <taxon>Pholiota</taxon>
    </lineage>
</organism>
<dbReference type="OrthoDB" id="2915292at2759"/>
<feature type="compositionally biased region" description="Basic and acidic residues" evidence="1">
    <location>
        <begin position="82"/>
        <end position="93"/>
    </location>
</feature>
<protein>
    <recommendedName>
        <fullName evidence="2">F-box domain-containing protein</fullName>
    </recommendedName>
</protein>
<evidence type="ECO:0000256" key="1">
    <source>
        <dbReference type="SAM" id="MobiDB-lite"/>
    </source>
</evidence>
<dbReference type="AlphaFoldDB" id="A0A9P5YUS6"/>
<reference evidence="3" key="1">
    <citation type="submission" date="2020-11" db="EMBL/GenBank/DDBJ databases">
        <authorList>
            <consortium name="DOE Joint Genome Institute"/>
            <person name="Ahrendt S."/>
            <person name="Riley R."/>
            <person name="Andreopoulos W."/>
            <person name="Labutti K."/>
            <person name="Pangilinan J."/>
            <person name="Ruiz-Duenas F.J."/>
            <person name="Barrasa J.M."/>
            <person name="Sanchez-Garcia M."/>
            <person name="Camarero S."/>
            <person name="Miyauchi S."/>
            <person name="Serrano A."/>
            <person name="Linde D."/>
            <person name="Babiker R."/>
            <person name="Drula E."/>
            <person name="Ayuso-Fernandez I."/>
            <person name="Pacheco R."/>
            <person name="Padilla G."/>
            <person name="Ferreira P."/>
            <person name="Barriuso J."/>
            <person name="Kellner H."/>
            <person name="Castanera R."/>
            <person name="Alfaro M."/>
            <person name="Ramirez L."/>
            <person name="Pisabarro A.G."/>
            <person name="Kuo A."/>
            <person name="Tritt A."/>
            <person name="Lipzen A."/>
            <person name="He G."/>
            <person name="Yan M."/>
            <person name="Ng V."/>
            <person name="Cullen D."/>
            <person name="Martin F."/>
            <person name="Rosso M.-N."/>
            <person name="Henrissat B."/>
            <person name="Hibbett D."/>
            <person name="Martinez A.T."/>
            <person name="Grigoriev I.V."/>
        </authorList>
    </citation>
    <scope>NUCLEOTIDE SEQUENCE</scope>
    <source>
        <strain evidence="3">CIRM-BRFM 674</strain>
    </source>
</reference>
<dbReference type="Gene3D" id="3.80.10.10">
    <property type="entry name" value="Ribonuclease Inhibitor"/>
    <property type="match status" value="1"/>
</dbReference>
<evidence type="ECO:0000313" key="3">
    <source>
        <dbReference type="EMBL" id="KAF9476147.1"/>
    </source>
</evidence>
<dbReference type="InterPro" id="IPR001810">
    <property type="entry name" value="F-box_dom"/>
</dbReference>
<name>A0A9P5YUS6_9AGAR</name>
<dbReference type="Proteomes" id="UP000807469">
    <property type="component" value="Unassembled WGS sequence"/>
</dbReference>
<dbReference type="InterPro" id="IPR032675">
    <property type="entry name" value="LRR_dom_sf"/>
</dbReference>
<dbReference type="EMBL" id="MU155305">
    <property type="protein sequence ID" value="KAF9476147.1"/>
    <property type="molecule type" value="Genomic_DNA"/>
</dbReference>
<gene>
    <name evidence="3" type="ORF">BDN70DRAFT_863714</name>
</gene>
<accession>A0A9P5YUS6</accession>
<feature type="domain" description="F-box" evidence="2">
    <location>
        <begin position="1"/>
        <end position="43"/>
    </location>
</feature>
<keyword evidence="4" id="KW-1185">Reference proteome</keyword>
<evidence type="ECO:0000259" key="2">
    <source>
        <dbReference type="PROSITE" id="PS50181"/>
    </source>
</evidence>
<evidence type="ECO:0000313" key="4">
    <source>
        <dbReference type="Proteomes" id="UP000807469"/>
    </source>
</evidence>
<sequence>MKPLPPELWILIAEQLPPDDLLKLIGVNRLFFNLIMNELYGQLSFITADPHVFLENDDLIMCERVRVLTMWPSAVRDAVKAVDHEKNKIEQGPERPQSPLSKPLPYLHKIGGMFKHTRSLSRPNITPPSAREQLPSPEDRLDMFLSVIRKLKNVDEFEINWYLDHGPRASAWHVSFFPEIWSSIGHNLRRLSIDIQVFKLNDVIKSCGSMPNMEELQLTLRCDSARPHPGDTVVPYFLNKFSPTLRALSIKTIGHQPLSTNFLLLDYFPRLTKLSLIMPLDAKHLSDPSGLEQLLRNHPNLQDLCLRYSRCCIEPLEDGFKTLQGRHQIYSGIQLPGLRALELGLHLPVPRGTDPMLDSIARLGKDLTSLTLVDRSLTLDEVKVLLRLFPSYHLRRLSLFARFLTPQLIDVIAHSCPDLNSLALDVQAVVRSETEVGNSSVHDNIDDFTQALFNYAVDLDNGRWRYRVWTLADISVMKWEFKVGHTYSWPCMKAIAYVVPSIRSFAGQGHMREDNILPMPGTQRRLLDIGSRPKPFDT</sequence>
<proteinExistence type="predicted"/>
<dbReference type="SMART" id="SM00256">
    <property type="entry name" value="FBOX"/>
    <property type="match status" value="1"/>
</dbReference>
<comment type="caution">
    <text evidence="3">The sequence shown here is derived from an EMBL/GenBank/DDBJ whole genome shotgun (WGS) entry which is preliminary data.</text>
</comment>
<dbReference type="PROSITE" id="PS50181">
    <property type="entry name" value="FBOX"/>
    <property type="match status" value="1"/>
</dbReference>